<evidence type="ECO:0000256" key="4">
    <source>
        <dbReference type="ARBA" id="ARBA00022692"/>
    </source>
</evidence>
<dbReference type="PANTHER" id="PTHR43266">
    <property type="entry name" value="MACROLIDE-EFFLUX PROTEIN"/>
    <property type="match status" value="1"/>
</dbReference>
<keyword evidence="10" id="KW-1185">Reference proteome</keyword>
<evidence type="ECO:0000259" key="8">
    <source>
        <dbReference type="PROSITE" id="PS50850"/>
    </source>
</evidence>
<proteinExistence type="predicted"/>
<dbReference type="GO" id="GO:0022857">
    <property type="term" value="F:transmembrane transporter activity"/>
    <property type="evidence" value="ECO:0007669"/>
    <property type="project" value="InterPro"/>
</dbReference>
<dbReference type="AlphaFoldDB" id="H3SIV1"/>
<gene>
    <name evidence="9" type="ORF">PDENDC454_17373</name>
</gene>
<feature type="transmembrane region" description="Helical" evidence="7">
    <location>
        <begin position="40"/>
        <end position="60"/>
    </location>
</feature>
<organism evidence="9 10">
    <name type="scientific">Paenibacillus dendritiformis C454</name>
    <dbReference type="NCBI Taxonomy" id="1131935"/>
    <lineage>
        <taxon>Bacteria</taxon>
        <taxon>Bacillati</taxon>
        <taxon>Bacillota</taxon>
        <taxon>Bacilli</taxon>
        <taxon>Bacillales</taxon>
        <taxon>Paenibacillaceae</taxon>
        <taxon>Paenibacillus</taxon>
    </lineage>
</organism>
<dbReference type="STRING" id="1131935.PDENDC454_17373"/>
<protein>
    <submittedName>
        <fullName evidence="9">Major facilitator superfamily protein</fullName>
    </submittedName>
</protein>
<evidence type="ECO:0000256" key="6">
    <source>
        <dbReference type="ARBA" id="ARBA00023136"/>
    </source>
</evidence>
<keyword evidence="3" id="KW-1003">Cell membrane</keyword>
<evidence type="ECO:0000256" key="1">
    <source>
        <dbReference type="ARBA" id="ARBA00004651"/>
    </source>
</evidence>
<dbReference type="SUPFAM" id="SSF103473">
    <property type="entry name" value="MFS general substrate transporter"/>
    <property type="match status" value="1"/>
</dbReference>
<evidence type="ECO:0000313" key="10">
    <source>
        <dbReference type="Proteomes" id="UP000003900"/>
    </source>
</evidence>
<dbReference type="InterPro" id="IPR011701">
    <property type="entry name" value="MFS"/>
</dbReference>
<evidence type="ECO:0000256" key="5">
    <source>
        <dbReference type="ARBA" id="ARBA00022989"/>
    </source>
</evidence>
<feature type="transmembrane region" description="Helical" evidence="7">
    <location>
        <begin position="72"/>
        <end position="92"/>
    </location>
</feature>
<keyword evidence="4 7" id="KW-0812">Transmembrane</keyword>
<dbReference type="Gene3D" id="1.20.1250.20">
    <property type="entry name" value="MFS general substrate transporter like domains"/>
    <property type="match status" value="1"/>
</dbReference>
<dbReference type="PATRIC" id="fig|1131935.3.peg.3613"/>
<keyword evidence="6 7" id="KW-0472">Membrane</keyword>
<comment type="caution">
    <text evidence="9">The sequence shown here is derived from an EMBL/GenBank/DDBJ whole genome shotgun (WGS) entry which is preliminary data.</text>
</comment>
<sequence>MTSSKNMWLLLSGVFVSESAAWIGTIGSLQFLSETLDSRFYQSAILVSGALFGIFLSPYAGRIIDSFHPKRILLFSGIIRMLAIALMMWAIWSSNVWFMVAFQMIIVIASTFYFPTINAVIPALVPERQLMRANMLNFNLATVARILGTALGGVLITFISLEHIFILSGLIYLLLIALTLMLRMEHAPHPHTNKNRQKPAFSELFQLMQAEPAVPNILILTCIPFLFIGGLNLFTIEISEQHQMDSLKGIIYAVEGTSILVAGVFMKRLTARWGKSNILFAGAFAVIVSMLALIPANMPLQLAAFALFGLASGLFIPLSNMEAQVLISKDALGRFFSFKRMIETTTIQVSLIFTGMTLDLLSLPALLLIYAALSMAAVLIARRRFRAALSLPRT</sequence>
<dbReference type="PANTHER" id="PTHR43266:SF7">
    <property type="entry name" value="TRANSPORTER, PUTATIVE-RELATED"/>
    <property type="match status" value="1"/>
</dbReference>
<dbReference type="GO" id="GO:0005886">
    <property type="term" value="C:plasma membrane"/>
    <property type="evidence" value="ECO:0007669"/>
    <property type="project" value="UniProtKB-SubCell"/>
</dbReference>
<dbReference type="Proteomes" id="UP000003900">
    <property type="component" value="Unassembled WGS sequence"/>
</dbReference>
<dbReference type="OrthoDB" id="9775268at2"/>
<evidence type="ECO:0000256" key="2">
    <source>
        <dbReference type="ARBA" id="ARBA00022448"/>
    </source>
</evidence>
<dbReference type="InterPro" id="IPR020846">
    <property type="entry name" value="MFS_dom"/>
</dbReference>
<feature type="transmembrane region" description="Helical" evidence="7">
    <location>
        <begin position="136"/>
        <end position="158"/>
    </location>
</feature>
<reference evidence="9 10" key="1">
    <citation type="journal article" date="2012" name="J. Bacteriol.">
        <title>Genome Sequence of the Pattern-Forming Social Bacterium Paenibacillus dendritiformis C454 Chiral Morphotype.</title>
        <authorList>
            <person name="Sirota-Madi A."/>
            <person name="Olender T."/>
            <person name="Helman Y."/>
            <person name="Brainis I."/>
            <person name="Finkelshtein A."/>
            <person name="Roth D."/>
            <person name="Hagai E."/>
            <person name="Leshkowitz D."/>
            <person name="Brodsky L."/>
            <person name="Galatenko V."/>
            <person name="Nikolaev V."/>
            <person name="Gutnick D.L."/>
            <person name="Lancet D."/>
            <person name="Ben-Jacob E."/>
        </authorList>
    </citation>
    <scope>NUCLEOTIDE SEQUENCE [LARGE SCALE GENOMIC DNA]</scope>
    <source>
        <strain evidence="9 10">C454</strain>
    </source>
</reference>
<accession>H3SIV1</accession>
<feature type="transmembrane region" description="Helical" evidence="7">
    <location>
        <begin position="278"/>
        <end position="296"/>
    </location>
</feature>
<name>H3SIV1_9BACL</name>
<dbReference type="InterPro" id="IPR036259">
    <property type="entry name" value="MFS_trans_sf"/>
</dbReference>
<feature type="transmembrane region" description="Helical" evidence="7">
    <location>
        <begin position="250"/>
        <end position="266"/>
    </location>
</feature>
<keyword evidence="5 7" id="KW-1133">Transmembrane helix</keyword>
<evidence type="ECO:0000256" key="7">
    <source>
        <dbReference type="SAM" id="Phobius"/>
    </source>
</evidence>
<dbReference type="PROSITE" id="PS50850">
    <property type="entry name" value="MFS"/>
    <property type="match status" value="1"/>
</dbReference>
<evidence type="ECO:0000313" key="9">
    <source>
        <dbReference type="EMBL" id="EHQ61055.1"/>
    </source>
</evidence>
<feature type="transmembrane region" description="Helical" evidence="7">
    <location>
        <begin position="164"/>
        <end position="182"/>
    </location>
</feature>
<dbReference type="RefSeq" id="WP_006677966.1">
    <property type="nucleotide sequence ID" value="NZ_AHKH01000049.1"/>
</dbReference>
<feature type="transmembrane region" description="Helical" evidence="7">
    <location>
        <begin position="364"/>
        <end position="381"/>
    </location>
</feature>
<dbReference type="Pfam" id="PF07690">
    <property type="entry name" value="MFS_1"/>
    <property type="match status" value="1"/>
</dbReference>
<dbReference type="CDD" id="cd06173">
    <property type="entry name" value="MFS_MefA_like"/>
    <property type="match status" value="1"/>
</dbReference>
<feature type="transmembrane region" description="Helical" evidence="7">
    <location>
        <begin position="98"/>
        <end position="124"/>
    </location>
</feature>
<keyword evidence="2" id="KW-0813">Transport</keyword>
<feature type="transmembrane region" description="Helical" evidence="7">
    <location>
        <begin position="217"/>
        <end position="238"/>
    </location>
</feature>
<comment type="subcellular location">
    <subcellularLocation>
        <location evidence="1">Cell membrane</location>
        <topology evidence="1">Multi-pass membrane protein</topology>
    </subcellularLocation>
</comment>
<feature type="domain" description="Major facilitator superfamily (MFS) profile" evidence="8">
    <location>
        <begin position="1"/>
        <end position="389"/>
    </location>
</feature>
<evidence type="ECO:0000256" key="3">
    <source>
        <dbReference type="ARBA" id="ARBA00022475"/>
    </source>
</evidence>
<dbReference type="EMBL" id="AHKH01000049">
    <property type="protein sequence ID" value="EHQ61055.1"/>
    <property type="molecule type" value="Genomic_DNA"/>
</dbReference>